<dbReference type="EMBL" id="RCNT01000002">
    <property type="protein sequence ID" value="RMA43082.1"/>
    <property type="molecule type" value="Genomic_DNA"/>
</dbReference>
<dbReference type="GO" id="GO:0005576">
    <property type="term" value="C:extracellular region"/>
    <property type="evidence" value="ECO:0007669"/>
    <property type="project" value="UniProtKB-SubCell"/>
</dbReference>
<dbReference type="Gene3D" id="3.30.870.10">
    <property type="entry name" value="Endonuclease Chain A"/>
    <property type="match status" value="2"/>
</dbReference>
<protein>
    <recommendedName>
        <fullName evidence="3">Phospholipase D</fullName>
    </recommendedName>
    <alternativeName>
        <fullName evidence="5">Choline phosphatase</fullName>
    </alternativeName>
</protein>
<dbReference type="CDD" id="cd09105">
    <property type="entry name" value="PLDc_vPLD1_2_like_2"/>
    <property type="match status" value="1"/>
</dbReference>
<dbReference type="InterPro" id="IPR025202">
    <property type="entry name" value="PLD-like_dom"/>
</dbReference>
<dbReference type="GO" id="GO:0030572">
    <property type="term" value="F:phosphatidyltransferase activity"/>
    <property type="evidence" value="ECO:0007669"/>
    <property type="project" value="UniProtKB-ARBA"/>
</dbReference>
<evidence type="ECO:0000256" key="1">
    <source>
        <dbReference type="ARBA" id="ARBA00003145"/>
    </source>
</evidence>
<evidence type="ECO:0000256" key="5">
    <source>
        <dbReference type="ARBA" id="ARBA00029594"/>
    </source>
</evidence>
<comment type="caution">
    <text evidence="7">The sequence shown here is derived from an EMBL/GenBank/DDBJ whole genome shotgun (WGS) entry which is preliminary data.</text>
</comment>
<dbReference type="Proteomes" id="UP000281343">
    <property type="component" value="Unassembled WGS sequence"/>
</dbReference>
<dbReference type="PANTHER" id="PTHR21248:SF12">
    <property type="entry name" value="CARDIOLIPIN SYNTHASE C"/>
    <property type="match status" value="1"/>
</dbReference>
<proteinExistence type="predicted"/>
<feature type="domain" description="PLD phosphodiesterase" evidence="6">
    <location>
        <begin position="398"/>
        <end position="425"/>
    </location>
</feature>
<reference evidence="7 8" key="1">
    <citation type="submission" date="2018-10" db="EMBL/GenBank/DDBJ databases">
        <authorList>
            <person name="Jung H.S."/>
            <person name="Jeon C.O."/>
        </authorList>
    </citation>
    <scope>NUCLEOTIDE SEQUENCE [LARGE SCALE GENOMIC DNA]</scope>
    <source>
        <strain evidence="7 8">MA-7-27</strain>
    </source>
</reference>
<gene>
    <name evidence="7" type="ORF">D9R08_05460</name>
</gene>
<evidence type="ECO:0000313" key="8">
    <source>
        <dbReference type="Proteomes" id="UP000281343"/>
    </source>
</evidence>
<dbReference type="Pfam" id="PF13091">
    <property type="entry name" value="PLDc_2"/>
    <property type="match status" value="1"/>
</dbReference>
<dbReference type="InterPro" id="IPR001736">
    <property type="entry name" value="PLipase_D/transphosphatidylase"/>
</dbReference>
<dbReference type="Pfam" id="PF00614">
    <property type="entry name" value="PLDc"/>
    <property type="match status" value="1"/>
</dbReference>
<comment type="function">
    <text evidence="1">Could be a virulence factor.</text>
</comment>
<keyword evidence="4" id="KW-0964">Secreted</keyword>
<feature type="domain" description="PLD phosphodiesterase" evidence="6">
    <location>
        <begin position="186"/>
        <end position="213"/>
    </location>
</feature>
<evidence type="ECO:0000256" key="4">
    <source>
        <dbReference type="ARBA" id="ARBA00022525"/>
    </source>
</evidence>
<dbReference type="SUPFAM" id="SSF56024">
    <property type="entry name" value="Phospholipase D/nuclease"/>
    <property type="match status" value="2"/>
</dbReference>
<evidence type="ECO:0000259" key="6">
    <source>
        <dbReference type="PROSITE" id="PS50035"/>
    </source>
</evidence>
<accession>A0A3L9Y3T8</accession>
<sequence>MPENHSGTAPHLMITAAEAYPVLERCFLGAREAISAGFRVFDPATRLRSEEALSVGKTWADLVSHTLARGIRFRLILSDFDPVVRPALHRATWRSAHQLRKAAIRAGRPELLEVIPSMHASRLGIVPRLFFWPKILGEIREELDRLNAGTHEEAEADLALMPGLAPHIRGTHPDLKVRPWPIPPLVPATHHQKVAVFDDDTLFIGGLDLDDRRFDTPEHDQPGPETWADMQILLHGPVANAARRHLDELRDVVAGKKPPSPQPRLLRTLSTRRERQAFRMSPKTVLSEIETAHREQIAQAETLIYLETQFLRSRPIAQALARRARENPDLQVLLVLPAAPEEVAFEGARKGDSRYGEYLQAKCVEMVGKAFGPRAFFMAPGQPRETLESGRATVAGAPLIYLHSKVSVFDETTAIISSANLNGRSMRWDTEVGVLLEDPATVRELRSKCLLHWLPDQPEERYLDAATLVSAFRDLAHRNANTPPEDRIGFVLPYPLAPAKRFGRNLPGVPEEVV</sequence>
<dbReference type="OrthoDB" id="8828485at2"/>
<name>A0A3L9Y3T8_9RHOB</name>
<dbReference type="AlphaFoldDB" id="A0A3L9Y3T8"/>
<dbReference type="SMART" id="SM00155">
    <property type="entry name" value="PLDc"/>
    <property type="match status" value="2"/>
</dbReference>
<evidence type="ECO:0000256" key="3">
    <source>
        <dbReference type="ARBA" id="ARBA00018392"/>
    </source>
</evidence>
<keyword evidence="8" id="KW-1185">Reference proteome</keyword>
<evidence type="ECO:0000313" key="7">
    <source>
        <dbReference type="EMBL" id="RMA43082.1"/>
    </source>
</evidence>
<dbReference type="PANTHER" id="PTHR21248">
    <property type="entry name" value="CARDIOLIPIN SYNTHASE"/>
    <property type="match status" value="1"/>
</dbReference>
<dbReference type="PROSITE" id="PS50035">
    <property type="entry name" value="PLD"/>
    <property type="match status" value="2"/>
</dbReference>
<dbReference type="GO" id="GO:0032049">
    <property type="term" value="P:cardiolipin biosynthetic process"/>
    <property type="evidence" value="ECO:0007669"/>
    <property type="project" value="UniProtKB-ARBA"/>
</dbReference>
<comment type="subcellular location">
    <subcellularLocation>
        <location evidence="2">Secreted</location>
    </subcellularLocation>
</comment>
<evidence type="ECO:0000256" key="2">
    <source>
        <dbReference type="ARBA" id="ARBA00004613"/>
    </source>
</evidence>
<organism evidence="7 8">
    <name type="scientific">Rhodophyticola porphyridii</name>
    <dbReference type="NCBI Taxonomy" id="1852017"/>
    <lineage>
        <taxon>Bacteria</taxon>
        <taxon>Pseudomonadati</taxon>
        <taxon>Pseudomonadota</taxon>
        <taxon>Alphaproteobacteria</taxon>
        <taxon>Rhodobacterales</taxon>
        <taxon>Roseobacteraceae</taxon>
        <taxon>Rhodophyticola</taxon>
    </lineage>
</organism>
<dbReference type="RefSeq" id="WP_121897017.1">
    <property type="nucleotide sequence ID" value="NZ_RCNT01000002.1"/>
</dbReference>